<protein>
    <recommendedName>
        <fullName evidence="7">SSD domain-containing protein</fullName>
    </recommendedName>
</protein>
<feature type="transmembrane region" description="Helical" evidence="6">
    <location>
        <begin position="330"/>
        <end position="350"/>
    </location>
</feature>
<dbReference type="GO" id="GO:0005886">
    <property type="term" value="C:plasma membrane"/>
    <property type="evidence" value="ECO:0007669"/>
    <property type="project" value="UniProtKB-SubCell"/>
</dbReference>
<evidence type="ECO:0000256" key="4">
    <source>
        <dbReference type="ARBA" id="ARBA00022989"/>
    </source>
</evidence>
<dbReference type="SUPFAM" id="SSF82866">
    <property type="entry name" value="Multidrug efflux transporter AcrB transmembrane domain"/>
    <property type="match status" value="1"/>
</dbReference>
<feature type="transmembrane region" description="Helical" evidence="6">
    <location>
        <begin position="283"/>
        <end position="302"/>
    </location>
</feature>
<dbReference type="EMBL" id="AGUD01000110">
    <property type="protein sequence ID" value="EHN11372.1"/>
    <property type="molecule type" value="Genomic_DNA"/>
</dbReference>
<dbReference type="Pfam" id="PF03176">
    <property type="entry name" value="MMPL"/>
    <property type="match status" value="1"/>
</dbReference>
<feature type="domain" description="SSD" evidence="7">
    <location>
        <begin position="255"/>
        <end position="381"/>
    </location>
</feature>
<reference evidence="8 9" key="1">
    <citation type="journal article" date="2013" name="Biodegradation">
        <title>Quantitative proteomic analysis of ibuprofen-degrading Patulibacter sp. strain I11.</title>
        <authorList>
            <person name="Almeida B."/>
            <person name="Kjeldal H."/>
            <person name="Lolas I."/>
            <person name="Knudsen A.D."/>
            <person name="Carvalho G."/>
            <person name="Nielsen K.L."/>
            <person name="Barreto Crespo M.T."/>
            <person name="Stensballe A."/>
            <person name="Nielsen J.L."/>
        </authorList>
    </citation>
    <scope>NUCLEOTIDE SEQUENCE [LARGE SCALE GENOMIC DNA]</scope>
    <source>
        <strain evidence="8 9">I11</strain>
    </source>
</reference>
<evidence type="ECO:0000256" key="2">
    <source>
        <dbReference type="ARBA" id="ARBA00022475"/>
    </source>
</evidence>
<keyword evidence="9" id="KW-1185">Reference proteome</keyword>
<evidence type="ECO:0000256" key="6">
    <source>
        <dbReference type="SAM" id="Phobius"/>
    </source>
</evidence>
<evidence type="ECO:0000313" key="8">
    <source>
        <dbReference type="EMBL" id="EHN11372.1"/>
    </source>
</evidence>
<keyword evidence="3 6" id="KW-0812">Transmembrane</keyword>
<evidence type="ECO:0000256" key="5">
    <source>
        <dbReference type="ARBA" id="ARBA00023136"/>
    </source>
</evidence>
<evidence type="ECO:0000256" key="3">
    <source>
        <dbReference type="ARBA" id="ARBA00022692"/>
    </source>
</evidence>
<dbReference type="Gene3D" id="1.20.1640.10">
    <property type="entry name" value="Multidrug efflux transporter AcrB transmembrane domain"/>
    <property type="match status" value="1"/>
</dbReference>
<comment type="subcellular location">
    <subcellularLocation>
        <location evidence="1">Cell membrane</location>
        <topology evidence="1">Multi-pass membrane protein</topology>
    </subcellularLocation>
</comment>
<dbReference type="Proteomes" id="UP000005143">
    <property type="component" value="Unassembled WGS sequence"/>
</dbReference>
<dbReference type="PANTHER" id="PTHR33406">
    <property type="entry name" value="MEMBRANE PROTEIN MJ1562-RELATED"/>
    <property type="match status" value="1"/>
</dbReference>
<feature type="transmembrane region" description="Helical" evidence="6">
    <location>
        <begin position="231"/>
        <end position="249"/>
    </location>
</feature>
<feature type="transmembrane region" description="Helical" evidence="6">
    <location>
        <begin position="256"/>
        <end position="277"/>
    </location>
</feature>
<comment type="caution">
    <text evidence="8">The sequence shown here is derived from an EMBL/GenBank/DDBJ whole genome shotgun (WGS) entry which is preliminary data.</text>
</comment>
<keyword evidence="5 6" id="KW-0472">Membrane</keyword>
<sequence length="390" mass="40504">MRSVVAADPTPAAERGGVGGGPVVRRVAAFSHRWPVPVLAIGLALAIGGAVLGSREPVETDLQRLVPSDLPALRDLHELERSSGVAGEIQVLVKARSIATPAVLRWIADTRAKILADAHYDAAKGCSGADLCPLGAPTDLLNPDVAKTSSAINELIGTVPAYFMQSTLAPGRRVALISFGLRLGPLDHQRAIVERMRKALDPPPGVQATVTGLPVLVADASGEVSSSLRRLLTLLGSLVLVGGLLVAFTRSWRRGLAPLLPVALAAGWSGLLTWLFGLPLNPLSVVLGALVVAIGTEFSVLLSERYHQEREAGHGDAMAIARTARSTGRAVGASAATAIAGFAVLAVSDIPLLRQFGLVTVLDLLVAVAAVVLVLPALAALAERRRTVRA</sequence>
<dbReference type="PROSITE" id="PS50156">
    <property type="entry name" value="SSD"/>
    <property type="match status" value="1"/>
</dbReference>
<dbReference type="InterPro" id="IPR050545">
    <property type="entry name" value="Mycobact_MmpL"/>
</dbReference>
<keyword evidence="4 6" id="KW-1133">Transmembrane helix</keyword>
<evidence type="ECO:0000259" key="7">
    <source>
        <dbReference type="PROSITE" id="PS50156"/>
    </source>
</evidence>
<name>H0E4N0_9ACTN</name>
<evidence type="ECO:0000313" key="9">
    <source>
        <dbReference type="Proteomes" id="UP000005143"/>
    </source>
</evidence>
<dbReference type="InterPro" id="IPR004869">
    <property type="entry name" value="MMPL_dom"/>
</dbReference>
<feature type="transmembrane region" description="Helical" evidence="6">
    <location>
        <begin position="356"/>
        <end position="382"/>
    </location>
</feature>
<evidence type="ECO:0000256" key="1">
    <source>
        <dbReference type="ARBA" id="ARBA00004651"/>
    </source>
</evidence>
<organism evidence="8 9">
    <name type="scientific">Patulibacter medicamentivorans</name>
    <dbReference type="NCBI Taxonomy" id="1097667"/>
    <lineage>
        <taxon>Bacteria</taxon>
        <taxon>Bacillati</taxon>
        <taxon>Actinomycetota</taxon>
        <taxon>Thermoleophilia</taxon>
        <taxon>Solirubrobacterales</taxon>
        <taxon>Patulibacteraceae</taxon>
        <taxon>Patulibacter</taxon>
    </lineage>
</organism>
<dbReference type="PANTHER" id="PTHR33406:SF13">
    <property type="entry name" value="MEMBRANE PROTEIN YDFJ"/>
    <property type="match status" value="1"/>
</dbReference>
<keyword evidence="2" id="KW-1003">Cell membrane</keyword>
<gene>
    <name evidence="8" type="ORF">PAI11_17610</name>
</gene>
<proteinExistence type="predicted"/>
<dbReference type="AlphaFoldDB" id="H0E4N0"/>
<dbReference type="InterPro" id="IPR000731">
    <property type="entry name" value="SSD"/>
</dbReference>
<accession>H0E4N0</accession>